<dbReference type="InParanoid" id="A0A0C3FCI6"/>
<accession>A0A0C3FCI6</accession>
<reference evidence="2" key="2">
    <citation type="submission" date="2015-01" db="EMBL/GenBank/DDBJ databases">
        <title>Evolutionary Origins and Diversification of the Mycorrhizal Mutualists.</title>
        <authorList>
            <consortium name="DOE Joint Genome Institute"/>
            <consortium name="Mycorrhizal Genomics Consortium"/>
            <person name="Kohler A."/>
            <person name="Kuo A."/>
            <person name="Nagy L.G."/>
            <person name="Floudas D."/>
            <person name="Copeland A."/>
            <person name="Barry K.W."/>
            <person name="Cichocki N."/>
            <person name="Veneault-Fourrey C."/>
            <person name="LaButti K."/>
            <person name="Lindquist E.A."/>
            <person name="Lipzen A."/>
            <person name="Lundell T."/>
            <person name="Morin E."/>
            <person name="Murat C."/>
            <person name="Riley R."/>
            <person name="Ohm R."/>
            <person name="Sun H."/>
            <person name="Tunlid A."/>
            <person name="Henrissat B."/>
            <person name="Grigoriev I.V."/>
            <person name="Hibbett D.S."/>
            <person name="Martin F."/>
        </authorList>
    </citation>
    <scope>NUCLEOTIDE SEQUENCE [LARGE SCALE GENOMIC DNA]</scope>
    <source>
        <strain evidence="2">F 1598</strain>
    </source>
</reference>
<keyword evidence="2" id="KW-1185">Reference proteome</keyword>
<protein>
    <submittedName>
        <fullName evidence="1">Uncharacterized protein</fullName>
    </submittedName>
</protein>
<organism evidence="1 2">
    <name type="scientific">Piloderma croceum (strain F 1598)</name>
    <dbReference type="NCBI Taxonomy" id="765440"/>
    <lineage>
        <taxon>Eukaryota</taxon>
        <taxon>Fungi</taxon>
        <taxon>Dikarya</taxon>
        <taxon>Basidiomycota</taxon>
        <taxon>Agaricomycotina</taxon>
        <taxon>Agaricomycetes</taxon>
        <taxon>Agaricomycetidae</taxon>
        <taxon>Atheliales</taxon>
        <taxon>Atheliaceae</taxon>
        <taxon>Piloderma</taxon>
    </lineage>
</organism>
<name>A0A0C3FCI6_PILCF</name>
<dbReference type="AlphaFoldDB" id="A0A0C3FCI6"/>
<dbReference type="Proteomes" id="UP000054166">
    <property type="component" value="Unassembled WGS sequence"/>
</dbReference>
<evidence type="ECO:0000313" key="1">
    <source>
        <dbReference type="EMBL" id="KIM77579.1"/>
    </source>
</evidence>
<evidence type="ECO:0000313" key="2">
    <source>
        <dbReference type="Proteomes" id="UP000054166"/>
    </source>
</evidence>
<dbReference type="HOGENOM" id="CLU_1166233_0_0_1"/>
<dbReference type="EMBL" id="KN833024">
    <property type="protein sequence ID" value="KIM77579.1"/>
    <property type="molecule type" value="Genomic_DNA"/>
</dbReference>
<dbReference type="STRING" id="765440.A0A0C3FCI6"/>
<sequence length="238" mass="27500">MQSIVSPKIRYYHPHVEPTGMPPLYEYLSRREFHPITLHPKFCRVNPHNTRSDSFSFNDVPVLVPEENLANLNIVDVNEIVKDIGVGPFEQPTPPEVIRSEGHFQTEVINRLVIPYVRRAIKATHPSTATSRGCWVLDGNVWPGNRIEGKPDAAFIDWTGEMCEDEDIEMRFPLEVKLSSSWTPEWRTTSDLELRQEYRQVLSQIHYYMDSWDCRYGGILTDHGFLGVGTGCSCHWNW</sequence>
<reference evidence="1 2" key="1">
    <citation type="submission" date="2014-04" db="EMBL/GenBank/DDBJ databases">
        <authorList>
            <consortium name="DOE Joint Genome Institute"/>
            <person name="Kuo A."/>
            <person name="Tarkka M."/>
            <person name="Buscot F."/>
            <person name="Kohler A."/>
            <person name="Nagy L.G."/>
            <person name="Floudas D."/>
            <person name="Copeland A."/>
            <person name="Barry K.W."/>
            <person name="Cichocki N."/>
            <person name="Veneault-Fourrey C."/>
            <person name="LaButti K."/>
            <person name="Lindquist E.A."/>
            <person name="Lipzen A."/>
            <person name="Lundell T."/>
            <person name="Morin E."/>
            <person name="Murat C."/>
            <person name="Sun H."/>
            <person name="Tunlid A."/>
            <person name="Henrissat B."/>
            <person name="Grigoriev I.V."/>
            <person name="Hibbett D.S."/>
            <person name="Martin F."/>
            <person name="Nordberg H.P."/>
            <person name="Cantor M.N."/>
            <person name="Hua S.X."/>
        </authorList>
    </citation>
    <scope>NUCLEOTIDE SEQUENCE [LARGE SCALE GENOMIC DNA]</scope>
    <source>
        <strain evidence="1 2">F 1598</strain>
    </source>
</reference>
<proteinExistence type="predicted"/>
<dbReference type="OrthoDB" id="3245315at2759"/>
<gene>
    <name evidence="1" type="ORF">PILCRDRAFT_618193</name>
</gene>